<dbReference type="Proteomes" id="UP000431901">
    <property type="component" value="Unassembled WGS sequence"/>
</dbReference>
<sequence>MWRGKHTGSWWAFLDGRLIERPTALGIQQEIQATFVQVTPVVGRTGEPAMTPHIPVRAQRRPDEGAVRQPRRAGHFFRSLFGGRPAVAG</sequence>
<evidence type="ECO:0000313" key="2">
    <source>
        <dbReference type="Proteomes" id="UP000431901"/>
    </source>
</evidence>
<name>A0A6I4WGS5_9ACTN</name>
<dbReference type="OrthoDB" id="3482046at2"/>
<dbReference type="AlphaFoldDB" id="A0A6I4WGS5"/>
<organism evidence="1 2">
    <name type="scientific">Actinomadura rayongensis</name>
    <dbReference type="NCBI Taxonomy" id="1429076"/>
    <lineage>
        <taxon>Bacteria</taxon>
        <taxon>Bacillati</taxon>
        <taxon>Actinomycetota</taxon>
        <taxon>Actinomycetes</taxon>
        <taxon>Streptosporangiales</taxon>
        <taxon>Thermomonosporaceae</taxon>
        <taxon>Actinomadura</taxon>
    </lineage>
</organism>
<proteinExistence type="predicted"/>
<gene>
    <name evidence="1" type="ORF">GQ466_23700</name>
</gene>
<keyword evidence="2" id="KW-1185">Reference proteome</keyword>
<protein>
    <submittedName>
        <fullName evidence="1">Uncharacterized protein</fullName>
    </submittedName>
</protein>
<accession>A0A6I4WGS5</accession>
<dbReference type="RefSeq" id="WP_161105189.1">
    <property type="nucleotide sequence ID" value="NZ_JBHLYI010000003.1"/>
</dbReference>
<dbReference type="EMBL" id="WUTW01000005">
    <property type="protein sequence ID" value="MXQ67026.1"/>
    <property type="molecule type" value="Genomic_DNA"/>
</dbReference>
<reference evidence="1 2" key="1">
    <citation type="submission" date="2019-12" db="EMBL/GenBank/DDBJ databases">
        <title>Nocardia macrotermitis sp. nov. and Nocardia aurantia sp. nov., isolated from the gut of the fungus growing-termite Macrotermes natalensis.</title>
        <authorList>
            <person name="Christine B."/>
            <person name="Rene B."/>
        </authorList>
    </citation>
    <scope>NUCLEOTIDE SEQUENCE [LARGE SCALE GENOMIC DNA]</scope>
    <source>
        <strain evidence="1 2">DSM 102126</strain>
    </source>
</reference>
<comment type="caution">
    <text evidence="1">The sequence shown here is derived from an EMBL/GenBank/DDBJ whole genome shotgun (WGS) entry which is preliminary data.</text>
</comment>
<evidence type="ECO:0000313" key="1">
    <source>
        <dbReference type="EMBL" id="MXQ67026.1"/>
    </source>
</evidence>